<dbReference type="KEGG" id="ise:JBKA6_0378"/>
<dbReference type="EMBL" id="AP014564">
    <property type="protein sequence ID" value="BAV94391.1"/>
    <property type="molecule type" value="Genomic_DNA"/>
</dbReference>
<dbReference type="GO" id="GO:0015031">
    <property type="term" value="P:protein transport"/>
    <property type="evidence" value="ECO:0007669"/>
    <property type="project" value="UniProtKB-KW"/>
</dbReference>
<protein>
    <recommendedName>
        <fullName evidence="3">Sec translocon accessory complex subunit YajC</fullName>
    </recommendedName>
</protein>
<evidence type="ECO:0000256" key="6">
    <source>
        <dbReference type="ARBA" id="ARBA00022692"/>
    </source>
</evidence>
<keyword evidence="9" id="KW-0811">Translocation</keyword>
<feature type="region of interest" description="Disordered" evidence="11">
    <location>
        <begin position="1"/>
        <end position="23"/>
    </location>
</feature>
<evidence type="ECO:0000256" key="2">
    <source>
        <dbReference type="ARBA" id="ARBA00006742"/>
    </source>
</evidence>
<keyword evidence="5" id="KW-1003">Cell membrane</keyword>
<evidence type="ECO:0000256" key="10">
    <source>
        <dbReference type="ARBA" id="ARBA00023136"/>
    </source>
</evidence>
<dbReference type="NCBIfam" id="TIGR00739">
    <property type="entry name" value="yajC"/>
    <property type="match status" value="1"/>
</dbReference>
<keyword evidence="4" id="KW-0813">Transport</keyword>
<comment type="similarity">
    <text evidence="2">Belongs to the YajC family.</text>
</comment>
<dbReference type="GO" id="GO:0005886">
    <property type="term" value="C:plasma membrane"/>
    <property type="evidence" value="ECO:0007669"/>
    <property type="project" value="UniProtKB-SubCell"/>
</dbReference>
<feature type="compositionally biased region" description="Basic residues" evidence="11">
    <location>
        <begin position="1"/>
        <end position="13"/>
    </location>
</feature>
<sequence length="75" mass="8282">MIRPQAKKQKKEKKFQNELNKGTKVVTHSGMHGKISEVNDTTCVIDTGSGKVVFEKNAISAELSLARTPVVDKKQ</sequence>
<keyword evidence="10" id="KW-0472">Membrane</keyword>
<dbReference type="Pfam" id="PF02699">
    <property type="entry name" value="YajC"/>
    <property type="match status" value="1"/>
</dbReference>
<evidence type="ECO:0000256" key="3">
    <source>
        <dbReference type="ARBA" id="ARBA00014962"/>
    </source>
</evidence>
<evidence type="ECO:0000256" key="5">
    <source>
        <dbReference type="ARBA" id="ARBA00022475"/>
    </source>
</evidence>
<organism evidence="12 13">
    <name type="scientific">Ichthyobacterium seriolicida</name>
    <dbReference type="NCBI Taxonomy" id="242600"/>
    <lineage>
        <taxon>Bacteria</taxon>
        <taxon>Pseudomonadati</taxon>
        <taxon>Bacteroidota</taxon>
        <taxon>Flavobacteriia</taxon>
        <taxon>Flavobacteriales</taxon>
        <taxon>Ichthyobacteriaceae</taxon>
        <taxon>Ichthyobacterium</taxon>
    </lineage>
</organism>
<evidence type="ECO:0000313" key="13">
    <source>
        <dbReference type="Proteomes" id="UP000243197"/>
    </source>
</evidence>
<dbReference type="PANTHER" id="PTHR33909">
    <property type="entry name" value="SEC TRANSLOCON ACCESSORY COMPLEX SUBUNIT YAJC"/>
    <property type="match status" value="1"/>
</dbReference>
<dbReference type="Proteomes" id="UP000243197">
    <property type="component" value="Chromosome"/>
</dbReference>
<dbReference type="InterPro" id="IPR003849">
    <property type="entry name" value="Preprotein_translocase_YajC"/>
</dbReference>
<evidence type="ECO:0000256" key="4">
    <source>
        <dbReference type="ARBA" id="ARBA00022448"/>
    </source>
</evidence>
<dbReference type="SMART" id="SM01323">
    <property type="entry name" value="YajC"/>
    <property type="match status" value="1"/>
</dbReference>
<dbReference type="AlphaFoldDB" id="A0A1J1DX07"/>
<evidence type="ECO:0000256" key="7">
    <source>
        <dbReference type="ARBA" id="ARBA00022927"/>
    </source>
</evidence>
<accession>A0A1J1DX07</accession>
<evidence type="ECO:0000256" key="8">
    <source>
        <dbReference type="ARBA" id="ARBA00022989"/>
    </source>
</evidence>
<gene>
    <name evidence="12" type="ORF">JBKA6_0378</name>
</gene>
<proteinExistence type="inferred from homology"/>
<dbReference type="PANTHER" id="PTHR33909:SF1">
    <property type="entry name" value="SEC TRANSLOCON ACCESSORY COMPLEX SUBUNIT YAJC"/>
    <property type="match status" value="1"/>
</dbReference>
<evidence type="ECO:0000256" key="9">
    <source>
        <dbReference type="ARBA" id="ARBA00023010"/>
    </source>
</evidence>
<evidence type="ECO:0000313" key="12">
    <source>
        <dbReference type="EMBL" id="BAV94391.1"/>
    </source>
</evidence>
<keyword evidence="13" id="KW-1185">Reference proteome</keyword>
<comment type="subcellular location">
    <subcellularLocation>
        <location evidence="1">Cell membrane</location>
        <topology evidence="1">Single-pass membrane protein</topology>
    </subcellularLocation>
</comment>
<keyword evidence="6" id="KW-0812">Transmembrane</keyword>
<evidence type="ECO:0000256" key="1">
    <source>
        <dbReference type="ARBA" id="ARBA00004162"/>
    </source>
</evidence>
<evidence type="ECO:0000256" key="11">
    <source>
        <dbReference type="SAM" id="MobiDB-lite"/>
    </source>
</evidence>
<keyword evidence="8" id="KW-1133">Transmembrane helix</keyword>
<keyword evidence="7" id="KW-0653">Protein transport</keyword>
<name>A0A1J1DX07_9FLAO</name>
<reference evidence="12 13" key="1">
    <citation type="submission" date="2014-03" db="EMBL/GenBank/DDBJ databases">
        <title>complete genome sequence of Flavobacteriaceae bacterium JBKA-6.</title>
        <authorList>
            <person name="Takano T."/>
            <person name="Nakamura Y."/>
            <person name="Takuma S."/>
            <person name="Yasuike M."/>
            <person name="Matsuyama T."/>
            <person name="Sakai T."/>
            <person name="Fujiwara A."/>
            <person name="Kimoto K."/>
            <person name="Fukuda Y."/>
            <person name="Kondo H."/>
            <person name="Hirono I."/>
            <person name="Nakayasu C."/>
        </authorList>
    </citation>
    <scope>NUCLEOTIDE SEQUENCE [LARGE SCALE GENOMIC DNA]</scope>
    <source>
        <strain evidence="12 13">JBKA-6</strain>
    </source>
</reference>